<dbReference type="InterPro" id="IPR028994">
    <property type="entry name" value="Integrin_alpha_N"/>
</dbReference>
<evidence type="ECO:0000259" key="5">
    <source>
        <dbReference type="Pfam" id="PF12255"/>
    </source>
</evidence>
<dbReference type="InterPro" id="IPR003284">
    <property type="entry name" value="Sal_SpvB"/>
</dbReference>
<feature type="domain" description="Insecticide toxin TcdB middle/C-terminal" evidence="5">
    <location>
        <begin position="771"/>
        <end position="878"/>
    </location>
</feature>
<dbReference type="Pfam" id="PF12255">
    <property type="entry name" value="TcdB_toxin_midC"/>
    <property type="match status" value="1"/>
</dbReference>
<organism evidence="7 8">
    <name type="scientific">Byssothecium circinans</name>
    <dbReference type="NCBI Taxonomy" id="147558"/>
    <lineage>
        <taxon>Eukaryota</taxon>
        <taxon>Fungi</taxon>
        <taxon>Dikarya</taxon>
        <taxon>Ascomycota</taxon>
        <taxon>Pezizomycotina</taxon>
        <taxon>Dothideomycetes</taxon>
        <taxon>Pleosporomycetidae</taxon>
        <taxon>Pleosporales</taxon>
        <taxon>Massarineae</taxon>
        <taxon>Massarinaceae</taxon>
        <taxon>Byssothecium</taxon>
    </lineage>
</organism>
<dbReference type="Pfam" id="PF03534">
    <property type="entry name" value="SpvB"/>
    <property type="match status" value="1"/>
</dbReference>
<evidence type="ECO:0000313" key="7">
    <source>
        <dbReference type="EMBL" id="KAF1955544.1"/>
    </source>
</evidence>
<evidence type="ECO:0000256" key="1">
    <source>
        <dbReference type="ARBA" id="ARBA00004613"/>
    </source>
</evidence>
<dbReference type="Gene3D" id="2.180.10.10">
    <property type="entry name" value="RHS repeat-associated core"/>
    <property type="match status" value="1"/>
</dbReference>
<keyword evidence="2" id="KW-0964">Secreted</keyword>
<feature type="region of interest" description="Disordered" evidence="4">
    <location>
        <begin position="41"/>
        <end position="63"/>
    </location>
</feature>
<dbReference type="InterPro" id="IPR022045">
    <property type="entry name" value="TcdB_toxin_mid/N"/>
</dbReference>
<dbReference type="Pfam" id="PF12256">
    <property type="entry name" value="TcdB_toxin_midN"/>
    <property type="match status" value="1"/>
</dbReference>
<proteinExistence type="predicted"/>
<feature type="domain" description="Insecticide toxin TcdB middle/N-terminal" evidence="6">
    <location>
        <begin position="549"/>
        <end position="682"/>
    </location>
</feature>
<reference evidence="7" key="1">
    <citation type="journal article" date="2020" name="Stud. Mycol.">
        <title>101 Dothideomycetes genomes: a test case for predicting lifestyles and emergence of pathogens.</title>
        <authorList>
            <person name="Haridas S."/>
            <person name="Albert R."/>
            <person name="Binder M."/>
            <person name="Bloem J."/>
            <person name="Labutti K."/>
            <person name="Salamov A."/>
            <person name="Andreopoulos B."/>
            <person name="Baker S."/>
            <person name="Barry K."/>
            <person name="Bills G."/>
            <person name="Bluhm B."/>
            <person name="Cannon C."/>
            <person name="Castanera R."/>
            <person name="Culley D."/>
            <person name="Daum C."/>
            <person name="Ezra D."/>
            <person name="Gonzalez J."/>
            <person name="Henrissat B."/>
            <person name="Kuo A."/>
            <person name="Liang C."/>
            <person name="Lipzen A."/>
            <person name="Lutzoni F."/>
            <person name="Magnuson J."/>
            <person name="Mondo S."/>
            <person name="Nolan M."/>
            <person name="Ohm R."/>
            <person name="Pangilinan J."/>
            <person name="Park H.-J."/>
            <person name="Ramirez L."/>
            <person name="Alfaro M."/>
            <person name="Sun H."/>
            <person name="Tritt A."/>
            <person name="Yoshinaga Y."/>
            <person name="Zwiers L.-H."/>
            <person name="Turgeon B."/>
            <person name="Goodwin S."/>
            <person name="Spatafora J."/>
            <person name="Crous P."/>
            <person name="Grigoriev I."/>
        </authorList>
    </citation>
    <scope>NUCLEOTIDE SEQUENCE</scope>
    <source>
        <strain evidence="7">CBS 675.92</strain>
    </source>
</reference>
<name>A0A6A5TTB6_9PLEO</name>
<keyword evidence="8" id="KW-1185">Reference proteome</keyword>
<accession>A0A6A5TTB6</accession>
<dbReference type="Proteomes" id="UP000800035">
    <property type="component" value="Unassembled WGS sequence"/>
</dbReference>
<evidence type="ECO:0000256" key="3">
    <source>
        <dbReference type="ARBA" id="ARBA00023026"/>
    </source>
</evidence>
<evidence type="ECO:0008006" key="9">
    <source>
        <dbReference type="Google" id="ProtNLM"/>
    </source>
</evidence>
<dbReference type="GO" id="GO:0005576">
    <property type="term" value="C:extracellular region"/>
    <property type="evidence" value="ECO:0007669"/>
    <property type="project" value="UniProtKB-SubCell"/>
</dbReference>
<dbReference type="GO" id="GO:0005737">
    <property type="term" value="C:cytoplasm"/>
    <property type="evidence" value="ECO:0007669"/>
    <property type="project" value="InterPro"/>
</dbReference>
<protein>
    <recommendedName>
        <fullName evidence="9">SpvB-domain-containing protein</fullName>
    </recommendedName>
</protein>
<feature type="non-terminal residue" evidence="7">
    <location>
        <position position="1"/>
    </location>
</feature>
<dbReference type="EMBL" id="ML976994">
    <property type="protein sequence ID" value="KAF1955544.1"/>
    <property type="molecule type" value="Genomic_DNA"/>
</dbReference>
<evidence type="ECO:0000259" key="6">
    <source>
        <dbReference type="Pfam" id="PF12256"/>
    </source>
</evidence>
<evidence type="ECO:0000313" key="8">
    <source>
        <dbReference type="Proteomes" id="UP000800035"/>
    </source>
</evidence>
<sequence length="2052" mass="228310">LIDSNSASDASRVYSWLLDSVSDDRGNRYIATYKSEDSAGVLNATSGKPSSLHEANRSPETRATNKHLKSIKYGNLTSTLSPLYQGDADQHWMFEIVLDYGEHHLTAPAPGDNGTWKLRRDPFSSYRSGFELRTYRLCQRILIFHHFPDEPEIGNDCLVKALEIKFRDQAPGEDASVGNPRGSLLAEVRFCGFRRPTLTSEYTKAYMAPISFTYAIHEMGTEMSTVIWMGNDIQSIPQDQMDDIPCPSDGSCHQFVDLYGEGIPGILINVSPSEWYYKEPLGNSQYAPAVRVPNMPSMASLWPSTEQLPPTQLLDIDGDGVAELVSLWPSNRGFSRLRAWEPSPAPQKPVTDDILMMSQNWEPFVPFDSFPEVNWLDSDVNWVDLTGDGAADLLVPGDMSLRWHPSLGTKGLGPPEYGSFYAKADQAGVRPIFSEKSNVLVIFADMTGDGLSDLVRIDNFGISYFPSLGYGAFGDEVAMDKPPTFDFENAWDPRRIRLADVDGTGPSDLIYLSQGGAMVYMNQCGNSWAEGVRLPPFPSDGVASKDWSDVQVVDLLGTGTGCLLWTSSIGVAGRKGGRFIDLSRGAKPNLLVSLTNNLGATTTIQYAASTAFSLEDKASGHRWRTLLPFPVQVVKRASTVDRVSQTYAASTFSYHHGFYDANGFSDREVRGFARVDRRDTETFDSLNQAAGKHGANAGIDRSTHIPPVLARTWYHVGAWLGSRGGVYSNYLSSEYFAGTHMLPEAPLPDSFLVENRPSVPFNPSPEDHRQFSRCLKGAVLRQEVYAEDGDPLKQDRPYSITENSYSVAAYQPGTNQNAHTWAVVTPSLRESVNVKLERESNMSASQIMHQVVLESDYFGNERTTVTVTYGRRGLITDELSLLTEEDRTEMKTTYATLQQADFTNALPLPANSITTDIRRLPMSYESRAWQLFNVGTPAGENQLLFSIADISEMVDGSFARDEIPFADFTGSSQDKDHIYRRRVSQTRFLFRKDDLSGSLPLGTIESKGMPHEGYRKCFPSSEIETALVGSGKLSQSELEQILTDEGRYVKLDGDWWVPSGKVSLSTDAKLPPDELAFAKDHFFLPHRYINPFDKPGWSTAATVRYDDYIVLVLDKVDAVGNRTTAGERDLSVPNQPIKSIGLDYRVLGPRLIMDPNGNRSESRFDALGMAVGTAVMGKPGEAFGDILDNFEEDLPESTVLNFLENPTQTGLADTLLKGASSRSICDPLAFYRDPANPKPAVVAIITREMHARDQGTSSGKLHIVFSYSNGLSQAIQVKGLVDPGPVDDNSLIAETRWISSPWTVCNNKGLAVQSFEPFYTTTHHFEFNARVGVSSTAFYDPLGRTIGNMDADHSWDKLVIGLWYQESWDGNDTTGVTDPRDDADIGPYIKRLPEERAGDPSSLFWPTWHAQRANGSMGDEEKSAAEKAYAHRETPSRHYNNALGQSFLSVVENLRTGPAGPVSEFLKTRIAMDLEGNARNITDSLGRQIGVTTYDMLGRILTEWDMEKGRGWHLIDIEGKEMYSWNERGDRFSTTFDRIARPVTTSLLRSASSVPIVVHKFFYGEDEPQDKQAANNLRGQCVKQYDSAGVVEHEAFDFKGNLARMKRVMAKDYKNDLDWTNPSSNALGSTEYTATGKFDALNHQIETVLPDSTLLRQVFDRQGHVVQLFVTTPGAGTPTQYLYDIQHDAKGQRQSITYGDGTGAKTFYTYDKLTYRLRNLVTRRVASQFPGDDPIPPVEDWSGHQIQNLSYFYDPVGNVTSIRDDAQQSIFFNGVKVDPSQEFVYDSIYRLTEASGREHLSSTYDAFDANVTRLPHPNDGRAMGRYTERYAYDTAGNILRLQHIGGQTGGWTRNYNYSETVVDPPSHQIMNSNRLSSVSIGNSPVSHFGYDSHGNITSVPHLSAMQWDYNDKLKSTSSQRVQNGSNPETTYYVYDGNGTRIRKVTERYAAEGAVPTIKYQKIYLGTLEITEELSSTATDPDDPLTRTSHRSTLQIDDGANRLVSIELNEQSSVTMTRYQFPNHIGSSAIELDEGYRVISYEEFTPYGSTSYQ</sequence>
<keyword evidence="3" id="KW-0843">Virulence</keyword>
<evidence type="ECO:0000256" key="4">
    <source>
        <dbReference type="SAM" id="MobiDB-lite"/>
    </source>
</evidence>
<feature type="non-terminal residue" evidence="7">
    <location>
        <position position="2052"/>
    </location>
</feature>
<evidence type="ECO:0000256" key="2">
    <source>
        <dbReference type="ARBA" id="ARBA00022525"/>
    </source>
</evidence>
<dbReference type="SUPFAM" id="SSF69318">
    <property type="entry name" value="Integrin alpha N-terminal domain"/>
    <property type="match status" value="1"/>
</dbReference>
<dbReference type="OrthoDB" id="5426877at2759"/>
<gene>
    <name evidence="7" type="ORF">CC80DRAFT_394571</name>
</gene>
<comment type="subcellular location">
    <subcellularLocation>
        <location evidence="1">Secreted</location>
    </subcellularLocation>
</comment>
<dbReference type="InterPro" id="IPR022044">
    <property type="entry name" value="TcdB_toxin_mid/C"/>
</dbReference>